<gene>
    <name evidence="2" type="ORF">BN1051_02566</name>
</gene>
<name>A0A078MSG5_9MICC</name>
<evidence type="ECO:0000313" key="2">
    <source>
        <dbReference type="EMBL" id="CEA09199.1"/>
    </source>
</evidence>
<dbReference type="AlphaFoldDB" id="A0A078MSG5"/>
<dbReference type="EMBL" id="LN483071">
    <property type="protein sequence ID" value="CEA09199.1"/>
    <property type="molecule type" value="Genomic_DNA"/>
</dbReference>
<evidence type="ECO:0000256" key="1">
    <source>
        <dbReference type="SAM" id="MobiDB-lite"/>
    </source>
</evidence>
<accession>A0A078MSG5</accession>
<sequence length="69" mass="7135">MTSGDRARDPEDGAARDPDGTAEDETWAGEGGAEGGSLDRDAGGPAEEDVNPTGEKDPGDNPPLPREWN</sequence>
<feature type="compositionally biased region" description="Pro residues" evidence="1">
    <location>
        <begin position="60"/>
        <end position="69"/>
    </location>
</feature>
<feature type="region of interest" description="Disordered" evidence="1">
    <location>
        <begin position="1"/>
        <end position="69"/>
    </location>
</feature>
<protein>
    <submittedName>
        <fullName evidence="2">Uncharacterized protein</fullName>
    </submittedName>
</protein>
<proteinExistence type="predicted"/>
<feature type="compositionally biased region" description="Basic and acidic residues" evidence="1">
    <location>
        <begin position="1"/>
        <end position="19"/>
    </location>
</feature>
<reference evidence="2" key="1">
    <citation type="submission" date="2014-07" db="EMBL/GenBank/DDBJ databases">
        <authorList>
            <person name="Urmite Genomes Urmite Genomes"/>
        </authorList>
    </citation>
    <scope>NUCLEOTIDE SEQUENCE</scope>
    <source>
        <strain evidence="2">11W110_air</strain>
    </source>
</reference>
<organism evidence="2">
    <name type="scientific">Arthrobacter saudimassiliensis</name>
    <dbReference type="NCBI Taxonomy" id="1461584"/>
    <lineage>
        <taxon>Bacteria</taxon>
        <taxon>Bacillati</taxon>
        <taxon>Actinomycetota</taxon>
        <taxon>Actinomycetes</taxon>
        <taxon>Micrococcales</taxon>
        <taxon>Micrococcaceae</taxon>
        <taxon>Arthrobacter</taxon>
    </lineage>
</organism>
<dbReference type="PATRIC" id="fig|1461584.3.peg.2538"/>